<evidence type="ECO:0000259" key="12">
    <source>
        <dbReference type="Pfam" id="PF01416"/>
    </source>
</evidence>
<dbReference type="Gene3D" id="3.30.70.580">
    <property type="entry name" value="Pseudouridine synthase I, catalytic domain, N-terminal subdomain"/>
    <property type="match status" value="1"/>
</dbReference>
<feature type="region of interest" description="Disordered" evidence="11">
    <location>
        <begin position="1"/>
        <end position="31"/>
    </location>
</feature>
<dbReference type="GeneID" id="5892005"/>
<evidence type="ECO:0000313" key="13">
    <source>
        <dbReference type="EMBL" id="EDQ88429.1"/>
    </source>
</evidence>
<dbReference type="InterPro" id="IPR020097">
    <property type="entry name" value="PsdUridine_synth_TruA_a/b_dom"/>
</dbReference>
<evidence type="ECO:0000313" key="14">
    <source>
        <dbReference type="Proteomes" id="UP000001357"/>
    </source>
</evidence>
<comment type="catalytic activity">
    <reaction evidence="8">
        <text>a uridine in tRNA = a pseudouridine in tRNA</text>
        <dbReference type="Rhea" id="RHEA:54572"/>
        <dbReference type="Rhea" id="RHEA-COMP:13339"/>
        <dbReference type="Rhea" id="RHEA-COMP:13934"/>
        <dbReference type="ChEBI" id="CHEBI:65314"/>
        <dbReference type="ChEBI" id="CHEBI:65315"/>
    </reaction>
</comment>
<dbReference type="InParanoid" id="A9V1F3"/>
<dbReference type="Proteomes" id="UP000001357">
    <property type="component" value="Unassembled WGS sequence"/>
</dbReference>
<dbReference type="GO" id="GO:0009982">
    <property type="term" value="F:pseudouridine synthase activity"/>
    <property type="evidence" value="ECO:0000318"/>
    <property type="project" value="GO_Central"/>
</dbReference>
<dbReference type="EMBL" id="CH991554">
    <property type="protein sequence ID" value="EDQ88429.1"/>
    <property type="molecule type" value="Genomic_DNA"/>
</dbReference>
<dbReference type="AlphaFoldDB" id="A9V1F3"/>
<dbReference type="CDD" id="cd02568">
    <property type="entry name" value="PseudoU_synth_PUS1_PUS2"/>
    <property type="match status" value="1"/>
</dbReference>
<comment type="similarity">
    <text evidence="3">Belongs to the tRNA pseudouridine synthase TruA family.</text>
</comment>
<reference evidence="13 14" key="1">
    <citation type="journal article" date="2008" name="Nature">
        <title>The genome of the choanoflagellate Monosiga brevicollis and the origin of metazoans.</title>
        <authorList>
            <consortium name="JGI Sequencing"/>
            <person name="King N."/>
            <person name="Westbrook M.J."/>
            <person name="Young S.L."/>
            <person name="Kuo A."/>
            <person name="Abedin M."/>
            <person name="Chapman J."/>
            <person name="Fairclough S."/>
            <person name="Hellsten U."/>
            <person name="Isogai Y."/>
            <person name="Letunic I."/>
            <person name="Marr M."/>
            <person name="Pincus D."/>
            <person name="Putnam N."/>
            <person name="Rokas A."/>
            <person name="Wright K.J."/>
            <person name="Zuzow R."/>
            <person name="Dirks W."/>
            <person name="Good M."/>
            <person name="Goodstein D."/>
            <person name="Lemons D."/>
            <person name="Li W."/>
            <person name="Lyons J.B."/>
            <person name="Morris A."/>
            <person name="Nichols S."/>
            <person name="Richter D.J."/>
            <person name="Salamov A."/>
            <person name="Bork P."/>
            <person name="Lim W.A."/>
            <person name="Manning G."/>
            <person name="Miller W.T."/>
            <person name="McGinnis W."/>
            <person name="Shapiro H."/>
            <person name="Tjian R."/>
            <person name="Grigoriev I.V."/>
            <person name="Rokhsar D."/>
        </authorList>
    </citation>
    <scope>NUCLEOTIDE SEQUENCE [LARGE SCALE GENOMIC DNA]</scope>
    <source>
        <strain evidence="14">MX1 / ATCC 50154</strain>
    </source>
</reference>
<dbReference type="PANTHER" id="PTHR11142:SF4">
    <property type="entry name" value="PSEUDOURIDYLATE SYNTHASE 1 HOMOLOG"/>
    <property type="match status" value="1"/>
</dbReference>
<dbReference type="GO" id="GO:1990481">
    <property type="term" value="P:mRNA pseudouridine synthesis"/>
    <property type="evidence" value="ECO:0000318"/>
    <property type="project" value="GO_Central"/>
</dbReference>
<feature type="region of interest" description="Disordered" evidence="11">
    <location>
        <begin position="396"/>
        <end position="415"/>
    </location>
</feature>
<dbReference type="InterPro" id="IPR020103">
    <property type="entry name" value="PsdUridine_synth_cat_dom_sf"/>
</dbReference>
<feature type="compositionally biased region" description="Basic and acidic residues" evidence="11">
    <location>
        <begin position="16"/>
        <end position="28"/>
    </location>
</feature>
<dbReference type="FunFam" id="3.30.70.660:FF:000002">
    <property type="entry name" value="tRNA pseudouridine synthase"/>
    <property type="match status" value="1"/>
</dbReference>
<evidence type="ECO:0000256" key="9">
    <source>
        <dbReference type="PIRSR" id="PIRSR641708-1"/>
    </source>
</evidence>
<evidence type="ECO:0000256" key="1">
    <source>
        <dbReference type="ARBA" id="ARBA00001166"/>
    </source>
</evidence>
<evidence type="ECO:0000256" key="2">
    <source>
        <dbReference type="ARBA" id="ARBA00004123"/>
    </source>
</evidence>
<dbReference type="NCBIfam" id="TIGR00071">
    <property type="entry name" value="hisT_truA"/>
    <property type="match status" value="1"/>
</dbReference>
<comment type="subcellular location">
    <subcellularLocation>
        <location evidence="2">Nucleus</location>
    </subcellularLocation>
</comment>
<keyword evidence="7" id="KW-0539">Nucleus</keyword>
<accession>A9V1F3</accession>
<proteinExistence type="inferred from homology"/>
<evidence type="ECO:0000256" key="4">
    <source>
        <dbReference type="ARBA" id="ARBA00022664"/>
    </source>
</evidence>
<keyword evidence="6" id="KW-0413">Isomerase</keyword>
<dbReference type="GO" id="GO:0031119">
    <property type="term" value="P:tRNA pseudouridine synthesis"/>
    <property type="evidence" value="ECO:0000318"/>
    <property type="project" value="GO_Central"/>
</dbReference>
<feature type="compositionally biased region" description="Low complexity" evidence="11">
    <location>
        <begin position="1"/>
        <end position="15"/>
    </location>
</feature>
<evidence type="ECO:0000256" key="6">
    <source>
        <dbReference type="ARBA" id="ARBA00023235"/>
    </source>
</evidence>
<evidence type="ECO:0000256" key="11">
    <source>
        <dbReference type="SAM" id="MobiDB-lite"/>
    </source>
</evidence>
<dbReference type="Pfam" id="PF01416">
    <property type="entry name" value="PseudoU_synth_1"/>
    <property type="match status" value="1"/>
</dbReference>
<evidence type="ECO:0000256" key="7">
    <source>
        <dbReference type="ARBA" id="ARBA00023242"/>
    </source>
</evidence>
<dbReference type="InterPro" id="IPR020094">
    <property type="entry name" value="TruA/RsuA/RluB/E/F_N"/>
</dbReference>
<dbReference type="FunCoup" id="A9V1F3">
    <property type="interactions" value="1797"/>
</dbReference>
<keyword evidence="5" id="KW-0819">tRNA processing</keyword>
<feature type="domain" description="Pseudouridine synthase I TruA alpha/beta" evidence="12">
    <location>
        <begin position="180"/>
        <end position="283"/>
    </location>
</feature>
<organism evidence="13 14">
    <name type="scientific">Monosiga brevicollis</name>
    <name type="common">Choanoflagellate</name>
    <dbReference type="NCBI Taxonomy" id="81824"/>
    <lineage>
        <taxon>Eukaryota</taxon>
        <taxon>Choanoflagellata</taxon>
        <taxon>Craspedida</taxon>
        <taxon>Salpingoecidae</taxon>
        <taxon>Monosiga</taxon>
    </lineage>
</organism>
<protein>
    <recommendedName>
        <fullName evidence="12">Pseudouridine synthase I TruA alpha/beta domain-containing protein</fullName>
    </recommendedName>
</protein>
<dbReference type="GO" id="GO:0006397">
    <property type="term" value="P:mRNA processing"/>
    <property type="evidence" value="ECO:0007669"/>
    <property type="project" value="UniProtKB-KW"/>
</dbReference>
<dbReference type="KEGG" id="mbr:MONBRDRAFT_32742"/>
<gene>
    <name evidence="13" type="ORF">MONBRDRAFT_32742</name>
</gene>
<evidence type="ECO:0000256" key="8">
    <source>
        <dbReference type="ARBA" id="ARBA00036943"/>
    </source>
</evidence>
<dbReference type="SUPFAM" id="SSF55120">
    <property type="entry name" value="Pseudouridine synthase"/>
    <property type="match status" value="1"/>
</dbReference>
<dbReference type="HAMAP" id="MF_00171">
    <property type="entry name" value="TruA"/>
    <property type="match status" value="1"/>
</dbReference>
<dbReference type="PANTHER" id="PTHR11142">
    <property type="entry name" value="PSEUDOURIDYLATE SYNTHASE"/>
    <property type="match status" value="1"/>
</dbReference>
<dbReference type="InterPro" id="IPR001406">
    <property type="entry name" value="PsdUridine_synth_TruA"/>
</dbReference>
<dbReference type="eggNOG" id="KOG2553">
    <property type="taxonomic scope" value="Eukaryota"/>
</dbReference>
<dbReference type="Gene3D" id="3.30.70.660">
    <property type="entry name" value="Pseudouridine synthase I, catalytic domain, C-terminal subdomain"/>
    <property type="match status" value="1"/>
</dbReference>
<comment type="catalytic activity">
    <reaction evidence="1">
        <text>a uridine in mRNA = a pseudouridine in mRNA</text>
        <dbReference type="Rhea" id="RHEA:56644"/>
        <dbReference type="Rhea" id="RHEA-COMP:14658"/>
        <dbReference type="Rhea" id="RHEA-COMP:14659"/>
        <dbReference type="ChEBI" id="CHEBI:65314"/>
        <dbReference type="ChEBI" id="CHEBI:65315"/>
    </reaction>
</comment>
<keyword evidence="4" id="KW-0507">mRNA processing</keyword>
<dbReference type="RefSeq" id="XP_001746533.1">
    <property type="nucleotide sequence ID" value="XM_001746481.1"/>
</dbReference>
<dbReference type="STRING" id="81824.A9V1F3"/>
<name>A9V1F3_MONBE</name>
<keyword evidence="14" id="KW-1185">Reference proteome</keyword>
<feature type="compositionally biased region" description="Polar residues" evidence="11">
    <location>
        <begin position="402"/>
        <end position="415"/>
    </location>
</feature>
<feature type="binding site" evidence="10">
    <location>
        <position position="145"/>
    </location>
    <ligand>
        <name>substrate</name>
    </ligand>
</feature>
<evidence type="ECO:0000256" key="3">
    <source>
        <dbReference type="ARBA" id="ARBA00009375"/>
    </source>
</evidence>
<dbReference type="GO" id="GO:0003723">
    <property type="term" value="F:RNA binding"/>
    <property type="evidence" value="ECO:0007669"/>
    <property type="project" value="InterPro"/>
</dbReference>
<sequence>MSAKRGAQADTAGDQAGKRPKPEDDGRPRPKKYALLMGFQGTSYAGMQRNIGFETIESTLLRALLVTGCIDKNNYETPQSMHFQRCARTDKGVHAARQVVAMRMILTENTVDELNAKLPDDIRIFGAFRTTKGFNPKNACTGRRYEYLLPTYALMPKEKVPVPEYRVDEPKLTWFRETLKRYIGTHKFHNFTAGKSASDDSCRRYITDFTVSEPFEREGIEWVRIQVKGQSFILHQIRKMIGLAVAIVRGHVKDDYMDRCFSDERVDVPKIPGLGLFLDCVFFDYYNKQYSNQHQILEFGAYDDVVESFKAAKIHSHIISQEKQEQVILRWLNLLFIHRFNALPDDKGPKYKAGLQFDDEVAKIAEDARQALQTGQQPPTTKEVEKRLFGDAAEAVAARSANPPTENSGWSCTIS</sequence>
<dbReference type="InterPro" id="IPR041708">
    <property type="entry name" value="PUS1/PUS2-like"/>
</dbReference>
<dbReference type="InterPro" id="IPR020095">
    <property type="entry name" value="PsdUridine_synth_TruA_C"/>
</dbReference>
<evidence type="ECO:0000256" key="10">
    <source>
        <dbReference type="PIRSR" id="PIRSR641708-2"/>
    </source>
</evidence>
<dbReference type="GO" id="GO:0005634">
    <property type="term" value="C:nucleus"/>
    <property type="evidence" value="ECO:0000318"/>
    <property type="project" value="GO_Central"/>
</dbReference>
<evidence type="ECO:0000256" key="5">
    <source>
        <dbReference type="ARBA" id="ARBA00022694"/>
    </source>
</evidence>
<dbReference type="OMA" id="CDARTYT"/>
<feature type="active site" description="Nucleophile" evidence="9">
    <location>
        <position position="90"/>
    </location>
</feature>
<dbReference type="FunFam" id="3.30.70.580:FF:000002">
    <property type="entry name" value="tRNA pseudouridine synthase"/>
    <property type="match status" value="1"/>
</dbReference>